<sequence>MYAEFAFTNNISYLLNPNLAAILNFLRTTRQVAAIKHGKNFSEKKRAVLGVKWAINKDTCRIVCLHLASALFIRFLRLN</sequence>
<dbReference type="KEGG" id="lab:LA76x_1301"/>
<reference evidence="1 2" key="1">
    <citation type="journal article" date="2015" name="BMC Genomics">
        <title>Comparative genomics and metabolic profiling of the genus Lysobacter.</title>
        <authorList>
            <person name="de Bruijn I."/>
            <person name="Cheng X."/>
            <person name="de Jager V."/>
            <person name="Exposito R.G."/>
            <person name="Watrous J."/>
            <person name="Patel N."/>
            <person name="Postma J."/>
            <person name="Dorrestein P.C."/>
            <person name="Kobayashi D."/>
            <person name="Raaijmakers J.M."/>
        </authorList>
    </citation>
    <scope>NUCLEOTIDE SEQUENCE [LARGE SCALE GENOMIC DNA]</scope>
    <source>
        <strain evidence="1 2">76</strain>
    </source>
</reference>
<gene>
    <name evidence="1" type="ORF">LA76x_1301</name>
</gene>
<evidence type="ECO:0000313" key="2">
    <source>
        <dbReference type="Proteomes" id="UP000060787"/>
    </source>
</evidence>
<keyword evidence="2" id="KW-1185">Reference proteome</keyword>
<dbReference type="EMBL" id="CP011129">
    <property type="protein sequence ID" value="ALN79459.1"/>
    <property type="molecule type" value="Genomic_DNA"/>
</dbReference>
<evidence type="ECO:0000313" key="1">
    <source>
        <dbReference type="EMBL" id="ALN79459.1"/>
    </source>
</evidence>
<dbReference type="AlphaFoldDB" id="A0A0S2F7L0"/>
<accession>A0A0S2F7L0</accession>
<name>A0A0S2F7L0_LYSAN</name>
<proteinExistence type="predicted"/>
<organism evidence="1 2">
    <name type="scientific">Lysobacter antibioticus</name>
    <dbReference type="NCBI Taxonomy" id="84531"/>
    <lineage>
        <taxon>Bacteria</taxon>
        <taxon>Pseudomonadati</taxon>
        <taxon>Pseudomonadota</taxon>
        <taxon>Gammaproteobacteria</taxon>
        <taxon>Lysobacterales</taxon>
        <taxon>Lysobacteraceae</taxon>
        <taxon>Lysobacter</taxon>
    </lineage>
</organism>
<protein>
    <submittedName>
        <fullName evidence="1">Uncharacterized protein</fullName>
    </submittedName>
</protein>
<dbReference type="Proteomes" id="UP000060787">
    <property type="component" value="Chromosome"/>
</dbReference>